<evidence type="ECO:0000313" key="3">
    <source>
        <dbReference type="Proteomes" id="UP001139179"/>
    </source>
</evidence>
<dbReference type="EMBL" id="JAMBOL010000006">
    <property type="protein sequence ID" value="MCM3714261.1"/>
    <property type="molecule type" value="Genomic_DNA"/>
</dbReference>
<dbReference type="AlphaFoldDB" id="A0A9X2INY3"/>
<dbReference type="PROSITE" id="PS51257">
    <property type="entry name" value="PROKAR_LIPOPROTEIN"/>
    <property type="match status" value="1"/>
</dbReference>
<name>A0A9X2INY3_9BACI</name>
<keyword evidence="1" id="KW-0732">Signal</keyword>
<feature type="signal peptide" evidence="1">
    <location>
        <begin position="1"/>
        <end position="21"/>
    </location>
</feature>
<evidence type="ECO:0000313" key="2">
    <source>
        <dbReference type="EMBL" id="MCM3714261.1"/>
    </source>
</evidence>
<dbReference type="RefSeq" id="WP_251223054.1">
    <property type="nucleotide sequence ID" value="NZ_JAMBOL010000006.1"/>
</dbReference>
<sequence length="150" mass="16569">MTKVKAVLLAAFLLLVGCAGQGGEQGQAVSALAHEGNVMYGLFGPGPMMYSGIRQRPTYSHRGEENTTSTSFRTLTNERQNLGDDQSLIHQIIHDQFGFEMGMVVIAGSHAYVKVTPPPELDAQQKKAEMTKLKEALQQQIPRYQVHIRE</sequence>
<protein>
    <submittedName>
        <fullName evidence="2">Uncharacterized protein</fullName>
    </submittedName>
</protein>
<comment type="caution">
    <text evidence="2">The sequence shown here is derived from an EMBL/GenBank/DDBJ whole genome shotgun (WGS) entry which is preliminary data.</text>
</comment>
<proteinExistence type="predicted"/>
<evidence type="ECO:0000256" key="1">
    <source>
        <dbReference type="SAM" id="SignalP"/>
    </source>
</evidence>
<gene>
    <name evidence="2" type="ORF">M3202_09195</name>
</gene>
<accession>A0A9X2INY3</accession>
<keyword evidence="3" id="KW-1185">Reference proteome</keyword>
<dbReference type="Proteomes" id="UP001139179">
    <property type="component" value="Unassembled WGS sequence"/>
</dbReference>
<feature type="chain" id="PRO_5040962564" evidence="1">
    <location>
        <begin position="22"/>
        <end position="150"/>
    </location>
</feature>
<organism evidence="2 3">
    <name type="scientific">Halalkalibacter oceani</name>
    <dbReference type="NCBI Taxonomy" id="1653776"/>
    <lineage>
        <taxon>Bacteria</taxon>
        <taxon>Bacillati</taxon>
        <taxon>Bacillota</taxon>
        <taxon>Bacilli</taxon>
        <taxon>Bacillales</taxon>
        <taxon>Bacillaceae</taxon>
        <taxon>Halalkalibacter</taxon>
    </lineage>
</organism>
<reference evidence="2" key="1">
    <citation type="submission" date="2022-05" db="EMBL/GenBank/DDBJ databases">
        <title>Comparative Genomics of Spacecraft Associated Microbes.</title>
        <authorList>
            <person name="Tran M.T."/>
            <person name="Wright A."/>
            <person name="Seuylemezian A."/>
            <person name="Eisen J."/>
            <person name="Coil D."/>
        </authorList>
    </citation>
    <scope>NUCLEOTIDE SEQUENCE</scope>
    <source>
        <strain evidence="2">214.1.1</strain>
    </source>
</reference>